<reference evidence="1" key="1">
    <citation type="submission" date="2013-05" db="EMBL/GenBank/DDBJ databases">
        <title>Draft genome sequences of six wheat associated Fusarium spp. isolates.</title>
        <authorList>
            <person name="Moolhuijzen P.M."/>
            <person name="Manners J.M."/>
            <person name="Wilcox S."/>
            <person name="Bellgard M.I."/>
            <person name="Gardiner D.M."/>
        </authorList>
    </citation>
    <scope>NUCLEOTIDE SEQUENCE</scope>
    <source>
        <strain evidence="1">CS3069</strain>
    </source>
</reference>
<geneLocation type="mitochondrion" evidence="1"/>
<feature type="non-terminal residue" evidence="1">
    <location>
        <position position="37"/>
    </location>
</feature>
<dbReference type="AlphaFoldDB" id="W1IBG7"/>
<dbReference type="EMBL" id="HG321333">
    <property type="protein sequence ID" value="CEF82668.1"/>
    <property type="molecule type" value="Genomic_DNA"/>
</dbReference>
<proteinExistence type="predicted"/>
<name>W1IBG7_9HYPO</name>
<evidence type="ECO:0000313" key="1">
    <source>
        <dbReference type="EMBL" id="CDL73406.1"/>
    </source>
</evidence>
<accession>W1IBG7</accession>
<dbReference type="EMBL" id="CBMI010005071">
    <property type="protein sequence ID" value="CDL73406.1"/>
    <property type="molecule type" value="Genomic_DNA"/>
</dbReference>
<gene>
    <name evidence="1" type="ORF">BN850_0137940</name>
</gene>
<keyword evidence="1" id="KW-0496">Mitochondrion</keyword>
<protein>
    <submittedName>
        <fullName evidence="1">Unclassified</fullName>
    </submittedName>
</protein>
<sequence length="37" mass="4461">MLRGKWFYHNSQLLQFQTLTVSQTLKFSSESALRNHY</sequence>
<organism evidence="1">
    <name type="scientific">Fusarium clavum</name>
    <dbReference type="NCBI Taxonomy" id="2594811"/>
    <lineage>
        <taxon>Eukaryota</taxon>
        <taxon>Fungi</taxon>
        <taxon>Dikarya</taxon>
        <taxon>Ascomycota</taxon>
        <taxon>Pezizomycotina</taxon>
        <taxon>Sordariomycetes</taxon>
        <taxon>Hypocreomycetidae</taxon>
        <taxon>Hypocreales</taxon>
        <taxon>Nectriaceae</taxon>
        <taxon>Fusarium</taxon>
        <taxon>Fusarium incarnatum-equiseti species complex</taxon>
    </lineage>
</organism>